<dbReference type="Gene3D" id="3.40.50.300">
    <property type="entry name" value="P-loop containing nucleotide triphosphate hydrolases"/>
    <property type="match status" value="1"/>
</dbReference>
<reference evidence="2" key="2">
    <citation type="journal article" date="2021" name="J. Invertebr. Pathol.">
        <title>Molecular characterization of a Bacillus thuringiensis strain from Argentina, toxic against Lepidoptera and Coleoptera, based on its whole-genome and Cry protein analysis.</title>
        <authorList>
            <person name="Nicolas Lazarte J."/>
            <person name="Pia Valacco M."/>
            <person name="Moreno S."/>
            <person name="Salerno G.L."/>
            <person name="Beron C.M."/>
        </authorList>
    </citation>
    <scope>NUCLEOTIDE SEQUENCE</scope>
    <source>
        <strain evidence="2">FCC7</strain>
    </source>
</reference>
<organism evidence="2 3">
    <name type="scientific">Bacillus thuringiensis</name>
    <dbReference type="NCBI Taxonomy" id="1428"/>
    <lineage>
        <taxon>Bacteria</taxon>
        <taxon>Bacillati</taxon>
        <taxon>Bacillota</taxon>
        <taxon>Bacilli</taxon>
        <taxon>Bacillales</taxon>
        <taxon>Bacillaceae</taxon>
        <taxon>Bacillus</taxon>
        <taxon>Bacillus cereus group</taxon>
    </lineage>
</organism>
<evidence type="ECO:0000259" key="1">
    <source>
        <dbReference type="Pfam" id="PF13175"/>
    </source>
</evidence>
<dbReference type="SUPFAM" id="SSF52540">
    <property type="entry name" value="P-loop containing nucleoside triphosphate hydrolases"/>
    <property type="match status" value="1"/>
</dbReference>
<dbReference type="InterPro" id="IPR027417">
    <property type="entry name" value="P-loop_NTPase"/>
</dbReference>
<evidence type="ECO:0000313" key="2">
    <source>
        <dbReference type="EMBL" id="MBN9901371.1"/>
    </source>
</evidence>
<comment type="caution">
    <text evidence="2">The sequence shown here is derived from an EMBL/GenBank/DDBJ whole genome shotgun (WGS) entry which is preliminary data.</text>
</comment>
<protein>
    <submittedName>
        <fullName evidence="2">AAA family ATPase</fullName>
    </submittedName>
</protein>
<reference evidence="2" key="1">
    <citation type="submission" date="2019-07" db="EMBL/GenBank/DDBJ databases">
        <authorList>
            <person name="Lazarte J.N."/>
            <person name="Poliero A."/>
            <person name="Beron C."/>
        </authorList>
    </citation>
    <scope>NUCLEOTIDE SEQUENCE</scope>
    <source>
        <strain evidence="2">FCC7</strain>
    </source>
</reference>
<dbReference type="EMBL" id="VIXF01000006">
    <property type="protein sequence ID" value="MBN9901371.1"/>
    <property type="molecule type" value="Genomic_DNA"/>
</dbReference>
<proteinExistence type="predicted"/>
<dbReference type="InterPro" id="IPR041685">
    <property type="entry name" value="AAA_GajA/Old/RecF-like"/>
</dbReference>
<dbReference type="GO" id="GO:0000731">
    <property type="term" value="P:DNA synthesis involved in DNA repair"/>
    <property type="evidence" value="ECO:0007669"/>
    <property type="project" value="TreeGrafter"/>
</dbReference>
<accession>A0AAW4HZN7</accession>
<dbReference type="PANTHER" id="PTHR32182">
    <property type="entry name" value="DNA REPLICATION AND REPAIR PROTEIN RECF"/>
    <property type="match status" value="1"/>
</dbReference>
<sequence>MNTKLVYLYIKDINRGFHNLDFNFTDEFLVTYNHQTYDLYIEKKEPRSFELWGSKINSIDLIVGKNGAGKSSVLELIAETEINRNRVFNKSWGSLGEFHEYKSAEWFAIYHLEENTFIVEGEGPKLLFEKIFKSNANCDYTFIGRYSFTDNTKLNRRQIQLEGPGFQKETKMDLFENYLFTELAFLYGADSGKVPWLQTAIRDSSSDTYSGFQRDRMPKVSTRNIYYFLTNEYDMLEKEKFTAQNVVCIIDKKDPYRGIHDWGKDVKNKKLLYQGKPLITKDIFLFLESKEEYFSFNNKERFIITLLENHIVNACNNITKEKFNDLKKSIDSIDFDGFPQEQSFENLLKYLFVVLKVVCNVIFEEYLEDSNEEYGAQALIDFITSLKLLKDEYFISEFKIEIPINSELDEKVEQVLNLYDLSTKIDLYRYSDIDKVIGIHYSNMSKGEMTFVNHFSSLYEALTTPENKGVRNIIICLDEPEESFHPEWARKYIYYLTTFLNQIKVNHHIKYQVIISTHSPFIVSDVPKNNITCIKLIEKDGVYSRITEKANFGFGSNLYDIIKNDFFLDSSIGEFATKEINKVLEEINELSSYNEEKLKKIQSFINIIGDKFIQNKINSILKQKIRVIMSDDQKNARIRELEEELSQLKGSKHD</sequence>
<dbReference type="PANTHER" id="PTHR32182:SF22">
    <property type="entry name" value="ATP-DEPENDENT ENDONUCLEASE, OLD FAMILY-RELATED"/>
    <property type="match status" value="1"/>
</dbReference>
<dbReference type="AlphaFoldDB" id="A0AAW4HZN7"/>
<feature type="domain" description="Endonuclease GajA/Old nuclease/RecF-like AAA" evidence="1">
    <location>
        <begin position="58"/>
        <end position="523"/>
    </location>
</feature>
<dbReference type="Proteomes" id="UP000775627">
    <property type="component" value="Unassembled WGS sequence"/>
</dbReference>
<dbReference type="Pfam" id="PF13175">
    <property type="entry name" value="AAA_15"/>
    <property type="match status" value="1"/>
</dbReference>
<dbReference type="RefSeq" id="WP_206905980.1">
    <property type="nucleotide sequence ID" value="NZ_VIXF01000006.1"/>
</dbReference>
<name>A0AAW4HZN7_BACTU</name>
<evidence type="ECO:0000313" key="3">
    <source>
        <dbReference type="Proteomes" id="UP000775627"/>
    </source>
</evidence>
<gene>
    <name evidence="2" type="ORF">FME64_29225</name>
</gene>
<dbReference type="GO" id="GO:0006302">
    <property type="term" value="P:double-strand break repair"/>
    <property type="evidence" value="ECO:0007669"/>
    <property type="project" value="TreeGrafter"/>
</dbReference>